<accession>A0A699YHS3</accession>
<reference evidence="1 2" key="1">
    <citation type="submission" date="2020-02" db="EMBL/GenBank/DDBJ databases">
        <title>Draft genome sequence of Haematococcus lacustris strain NIES-144.</title>
        <authorList>
            <person name="Morimoto D."/>
            <person name="Nakagawa S."/>
            <person name="Yoshida T."/>
            <person name="Sawayama S."/>
        </authorList>
    </citation>
    <scope>NUCLEOTIDE SEQUENCE [LARGE SCALE GENOMIC DNA]</scope>
    <source>
        <strain evidence="1 2">NIES-144</strain>
    </source>
</reference>
<dbReference type="AlphaFoldDB" id="A0A699YHS3"/>
<keyword evidence="2" id="KW-1185">Reference proteome</keyword>
<dbReference type="GO" id="GO:0032984">
    <property type="term" value="P:protein-containing complex disassembly"/>
    <property type="evidence" value="ECO:0007669"/>
    <property type="project" value="InterPro"/>
</dbReference>
<proteinExistence type="predicted"/>
<protein>
    <submittedName>
        <fullName evidence="1">Uncharacterized protein</fullName>
    </submittedName>
</protein>
<evidence type="ECO:0000313" key="1">
    <source>
        <dbReference type="EMBL" id="GFH09031.1"/>
    </source>
</evidence>
<name>A0A699YHS3_HAELA</name>
<sequence>MRGLELEEEEDSFYDLTPEDYAALARAAEVKRKEEASGLKTQAMREAEERAREQAAVAQLLLPGTAFTLFVTPPKQVLKDMTQSFYKAGLVSLGRCLL</sequence>
<dbReference type="PANTHER" id="PTHR47557:SF2">
    <property type="entry name" value="PLANT UBX DOMAIN-CONTAINING PROTEIN 1"/>
    <property type="match status" value="1"/>
</dbReference>
<dbReference type="InterPro" id="IPR044232">
    <property type="entry name" value="PUX1"/>
</dbReference>
<dbReference type="Proteomes" id="UP000485058">
    <property type="component" value="Unassembled WGS sequence"/>
</dbReference>
<comment type="caution">
    <text evidence="1">The sequence shown here is derived from an EMBL/GenBank/DDBJ whole genome shotgun (WGS) entry which is preliminary data.</text>
</comment>
<dbReference type="GO" id="GO:0051117">
    <property type="term" value="F:ATPase binding"/>
    <property type="evidence" value="ECO:0007669"/>
    <property type="project" value="InterPro"/>
</dbReference>
<dbReference type="EMBL" id="BLLF01000203">
    <property type="protein sequence ID" value="GFH09031.1"/>
    <property type="molecule type" value="Genomic_DNA"/>
</dbReference>
<organism evidence="1 2">
    <name type="scientific">Haematococcus lacustris</name>
    <name type="common">Green alga</name>
    <name type="synonym">Haematococcus pluvialis</name>
    <dbReference type="NCBI Taxonomy" id="44745"/>
    <lineage>
        <taxon>Eukaryota</taxon>
        <taxon>Viridiplantae</taxon>
        <taxon>Chlorophyta</taxon>
        <taxon>core chlorophytes</taxon>
        <taxon>Chlorophyceae</taxon>
        <taxon>CS clade</taxon>
        <taxon>Chlamydomonadales</taxon>
        <taxon>Haematococcaceae</taxon>
        <taxon>Haematococcus</taxon>
    </lineage>
</organism>
<evidence type="ECO:0000313" key="2">
    <source>
        <dbReference type="Proteomes" id="UP000485058"/>
    </source>
</evidence>
<dbReference type="PANTHER" id="PTHR47557">
    <property type="entry name" value="PLANT UBX DOMAIN-CONTAINING PROTEIN 1"/>
    <property type="match status" value="1"/>
</dbReference>
<gene>
    <name evidence="1" type="ORF">HaLaN_04096</name>
</gene>